<gene>
    <name evidence="1" type="ORF">LCGC14_0938090</name>
</gene>
<reference evidence="1" key="1">
    <citation type="journal article" date="2015" name="Nature">
        <title>Complex archaea that bridge the gap between prokaryotes and eukaryotes.</title>
        <authorList>
            <person name="Spang A."/>
            <person name="Saw J.H."/>
            <person name="Jorgensen S.L."/>
            <person name="Zaremba-Niedzwiedzka K."/>
            <person name="Martijn J."/>
            <person name="Lind A.E."/>
            <person name="van Eijk R."/>
            <person name="Schleper C."/>
            <person name="Guy L."/>
            <person name="Ettema T.J."/>
        </authorList>
    </citation>
    <scope>NUCLEOTIDE SEQUENCE</scope>
</reference>
<protein>
    <submittedName>
        <fullName evidence="1">Uncharacterized protein</fullName>
    </submittedName>
</protein>
<name>A0A0F9RS73_9ZZZZ</name>
<proteinExistence type="predicted"/>
<comment type="caution">
    <text evidence="1">The sequence shown here is derived from an EMBL/GenBank/DDBJ whole genome shotgun (WGS) entry which is preliminary data.</text>
</comment>
<evidence type="ECO:0000313" key="1">
    <source>
        <dbReference type="EMBL" id="KKN20183.1"/>
    </source>
</evidence>
<accession>A0A0F9RS73</accession>
<organism evidence="1">
    <name type="scientific">marine sediment metagenome</name>
    <dbReference type="NCBI Taxonomy" id="412755"/>
    <lineage>
        <taxon>unclassified sequences</taxon>
        <taxon>metagenomes</taxon>
        <taxon>ecological metagenomes</taxon>
    </lineage>
</organism>
<sequence length="208" mass="24511">MSKCNECANWDFLCNHVWQSRRACIDDNFSKFRQMPGVAGNPNPPNFVEDINERLHEHMNIITDFGRKIENLEKKPCMKITRILTDKEIELIERNRVKIDELKEWRHDIAMPRITSLEGNGVDEALDFLVEGHLAEDVEKFEKLIKNDIAKAEALQPDLEYKICYYCEWIEYRWCKHKKETVNVTDTCDNFNPMPIAKFTNEVEKDAS</sequence>
<dbReference type="AlphaFoldDB" id="A0A0F9RS73"/>
<dbReference type="EMBL" id="LAZR01003265">
    <property type="protein sequence ID" value="KKN20183.1"/>
    <property type="molecule type" value="Genomic_DNA"/>
</dbReference>